<protein>
    <recommendedName>
        <fullName evidence="2">RNase NYN domain-containing protein</fullName>
    </recommendedName>
</protein>
<reference evidence="3" key="1">
    <citation type="submission" date="2023-10" db="EMBL/GenBank/DDBJ databases">
        <authorList>
            <person name="Chen Y."/>
            <person name="Shah S."/>
            <person name="Dougan E. K."/>
            <person name="Thang M."/>
            <person name="Chan C."/>
        </authorList>
    </citation>
    <scope>NUCLEOTIDE SEQUENCE [LARGE SCALE GENOMIC DNA]</scope>
</reference>
<accession>A0ABN9VX58</accession>
<keyword evidence="4" id="KW-1185">Reference proteome</keyword>
<proteinExistence type="predicted"/>
<sequence length="246" mass="28018">MRGPPGAPRPPAPWRPVGVQNAPWRAPLAAGRPGSAGPTTDPARGGEHLSHVDSEGRPYNLNQIVVNFANVGAYFAKTVLKRDNRRGDRLFDWEGVRRCVKHLSDERSLKVVGVVYQNIDGPDNGVKVWDTPHDIKQMCQSIQQTPRLTGKNQRSADDEQTIKCAYRRNCRFMDNDNYREWLVEMRDEKCRNWLVEKQEMLQTRYFFDSELGTFDTLDGNIPMALLDRNNVNSMKMPIPAHLVGKC</sequence>
<feature type="compositionally biased region" description="Basic and acidic residues" evidence="1">
    <location>
        <begin position="44"/>
        <end position="55"/>
    </location>
</feature>
<organism evidence="3 4">
    <name type="scientific">Prorocentrum cordatum</name>
    <dbReference type="NCBI Taxonomy" id="2364126"/>
    <lineage>
        <taxon>Eukaryota</taxon>
        <taxon>Sar</taxon>
        <taxon>Alveolata</taxon>
        <taxon>Dinophyceae</taxon>
        <taxon>Prorocentrales</taxon>
        <taxon>Prorocentraceae</taxon>
        <taxon>Prorocentrum</taxon>
    </lineage>
</organism>
<dbReference type="Pfam" id="PF11977">
    <property type="entry name" value="RNase_Zc3h12a"/>
    <property type="match status" value="1"/>
</dbReference>
<gene>
    <name evidence="3" type="ORF">PCOR1329_LOCUS60983</name>
</gene>
<comment type="caution">
    <text evidence="3">The sequence shown here is derived from an EMBL/GenBank/DDBJ whole genome shotgun (WGS) entry which is preliminary data.</text>
</comment>
<dbReference type="Proteomes" id="UP001189429">
    <property type="component" value="Unassembled WGS sequence"/>
</dbReference>
<dbReference type="InterPro" id="IPR021869">
    <property type="entry name" value="RNase_Zc3h12_NYN"/>
</dbReference>
<feature type="region of interest" description="Disordered" evidence="1">
    <location>
        <begin position="1"/>
        <end position="55"/>
    </location>
</feature>
<evidence type="ECO:0000256" key="1">
    <source>
        <dbReference type="SAM" id="MobiDB-lite"/>
    </source>
</evidence>
<evidence type="ECO:0000313" key="4">
    <source>
        <dbReference type="Proteomes" id="UP001189429"/>
    </source>
</evidence>
<feature type="compositionally biased region" description="Pro residues" evidence="1">
    <location>
        <begin position="1"/>
        <end position="14"/>
    </location>
</feature>
<evidence type="ECO:0000259" key="2">
    <source>
        <dbReference type="Pfam" id="PF11977"/>
    </source>
</evidence>
<evidence type="ECO:0000313" key="3">
    <source>
        <dbReference type="EMBL" id="CAK0876684.1"/>
    </source>
</evidence>
<dbReference type="Gene3D" id="3.40.50.11980">
    <property type="match status" value="1"/>
</dbReference>
<feature type="domain" description="RNase NYN" evidence="2">
    <location>
        <begin position="61"/>
        <end position="185"/>
    </location>
</feature>
<name>A0ABN9VX58_9DINO</name>
<dbReference type="EMBL" id="CAUYUJ010017659">
    <property type="protein sequence ID" value="CAK0876684.1"/>
    <property type="molecule type" value="Genomic_DNA"/>
</dbReference>